<evidence type="ECO:0000313" key="2">
    <source>
        <dbReference type="EMBL" id="OLL24481.1"/>
    </source>
</evidence>
<sequence>MYGYENGSLPSTNISDGIPDFYQSEQTSRRFPFVEPSVEEHQSVYTGITPTALSMARQQASYSAFHKSCSYPYPFSPPQNFYPSFVPTHGAITTFVGEESSVRHIKEGASSETQTEDEELNLSEDCTSAPANRKRKPRTSNDIPPKKRPRTKYSAAQNALIIQLRQNKIPWKNIQSEFFPMGTINALKVHYTQLNSKSLSFTPEQDRQLLQEFNQLEEGLYENLGNVVGKPSKVCQMRVQMLRYKQIEEISKQTLRDVEENEV</sequence>
<name>A0A1U7LPN4_NEOID</name>
<evidence type="ECO:0000256" key="1">
    <source>
        <dbReference type="SAM" id="MobiDB-lite"/>
    </source>
</evidence>
<dbReference type="EMBL" id="LXFE01000777">
    <property type="protein sequence ID" value="OLL24481.1"/>
    <property type="molecule type" value="Genomic_DNA"/>
</dbReference>
<evidence type="ECO:0000313" key="3">
    <source>
        <dbReference type="Proteomes" id="UP000186594"/>
    </source>
</evidence>
<organism evidence="2 3">
    <name type="scientific">Neolecta irregularis (strain DAH-3)</name>
    <dbReference type="NCBI Taxonomy" id="1198029"/>
    <lineage>
        <taxon>Eukaryota</taxon>
        <taxon>Fungi</taxon>
        <taxon>Dikarya</taxon>
        <taxon>Ascomycota</taxon>
        <taxon>Taphrinomycotina</taxon>
        <taxon>Neolectales</taxon>
        <taxon>Neolectaceae</taxon>
        <taxon>Neolecta</taxon>
    </lineage>
</organism>
<dbReference type="OrthoDB" id="2143914at2759"/>
<dbReference type="AlphaFoldDB" id="A0A1U7LPN4"/>
<protein>
    <recommendedName>
        <fullName evidence="4">Myb-like domain-containing protein</fullName>
    </recommendedName>
</protein>
<keyword evidence="3" id="KW-1185">Reference proteome</keyword>
<proteinExistence type="predicted"/>
<reference evidence="2 3" key="1">
    <citation type="submission" date="2016-04" db="EMBL/GenBank/DDBJ databases">
        <title>Evolutionary innovation and constraint leading to complex multicellularity in the Ascomycota.</title>
        <authorList>
            <person name="Cisse O."/>
            <person name="Nguyen A."/>
            <person name="Hewitt D.A."/>
            <person name="Jedd G."/>
            <person name="Stajich J.E."/>
        </authorList>
    </citation>
    <scope>NUCLEOTIDE SEQUENCE [LARGE SCALE GENOMIC DNA]</scope>
    <source>
        <strain evidence="2 3">DAH-3</strain>
    </source>
</reference>
<evidence type="ECO:0008006" key="4">
    <source>
        <dbReference type="Google" id="ProtNLM"/>
    </source>
</evidence>
<dbReference type="Proteomes" id="UP000186594">
    <property type="component" value="Unassembled WGS sequence"/>
</dbReference>
<feature type="region of interest" description="Disordered" evidence="1">
    <location>
        <begin position="103"/>
        <end position="152"/>
    </location>
</feature>
<gene>
    <name evidence="2" type="ORF">NEOLI_003704</name>
</gene>
<accession>A0A1U7LPN4</accession>
<comment type="caution">
    <text evidence="2">The sequence shown here is derived from an EMBL/GenBank/DDBJ whole genome shotgun (WGS) entry which is preliminary data.</text>
</comment>